<evidence type="ECO:0000313" key="2">
    <source>
        <dbReference type="EMBL" id="MBH9581906.1"/>
    </source>
</evidence>
<dbReference type="InterPro" id="IPR023089">
    <property type="entry name" value="YozE_SAM-like"/>
</dbReference>
<dbReference type="Gene3D" id="1.10.150.260">
    <property type="entry name" value="YozE SAM-like"/>
    <property type="match status" value="1"/>
</dbReference>
<evidence type="ECO:0000259" key="1">
    <source>
        <dbReference type="Pfam" id="PF06855"/>
    </source>
</evidence>
<dbReference type="GeneID" id="48057463"/>
<comment type="caution">
    <text evidence="3">The sequence shown here is derived from an EMBL/GenBank/DDBJ whole genome shotgun (WGS) entry which is preliminary data.</text>
</comment>
<evidence type="ECO:0000313" key="5">
    <source>
        <dbReference type="Proteomes" id="UP000256337"/>
    </source>
</evidence>
<feature type="domain" description="YozE SAM-like" evidence="1">
    <location>
        <begin position="2"/>
        <end position="66"/>
    </location>
</feature>
<evidence type="ECO:0000313" key="7">
    <source>
        <dbReference type="Proteomes" id="UP000597038"/>
    </source>
</evidence>
<reference evidence="2 7" key="2">
    <citation type="submission" date="2020-12" db="EMBL/GenBank/DDBJ databases">
        <title>Genomic analysis of Staphylococcus felis from a cat with skin infection.</title>
        <authorList>
            <person name="Aslantas O."/>
            <person name="Keskin O."/>
            <person name="Buyukaltay K."/>
            <person name="Gullu Yucetepe A."/>
        </authorList>
    </citation>
    <scope>NUCLEOTIDE SEQUENCE [LARGE SCALE GENOMIC DNA]</scope>
    <source>
        <strain evidence="2 7">HARRANVET</strain>
    </source>
</reference>
<keyword evidence="7" id="KW-1185">Reference proteome</keyword>
<dbReference type="Pfam" id="PF06855">
    <property type="entry name" value="YozE_SAM_like"/>
    <property type="match status" value="1"/>
</dbReference>
<dbReference type="InterPro" id="IPR036806">
    <property type="entry name" value="YozE_SAM-like_sf"/>
</dbReference>
<dbReference type="Proteomes" id="UP000256337">
    <property type="component" value="Unassembled WGS sequence"/>
</dbReference>
<dbReference type="Proteomes" id="UP000597038">
    <property type="component" value="Unassembled WGS sequence"/>
</dbReference>
<dbReference type="EMBL" id="QKXQ01000585">
    <property type="protein sequence ID" value="REH90832.1"/>
    <property type="molecule type" value="Genomic_DNA"/>
</dbReference>
<sequence length="72" mass="8271">MSFYDYMQIYIGDDTLLGDLARYIQSDAKFPKDVHTSDEILAYFQFACQTGQFKLADIKRAIAIYLQFGSAE</sequence>
<organism evidence="3 6">
    <name type="scientific">Staphylococcus felis</name>
    <dbReference type="NCBI Taxonomy" id="46127"/>
    <lineage>
        <taxon>Bacteria</taxon>
        <taxon>Bacillati</taxon>
        <taxon>Bacillota</taxon>
        <taxon>Bacilli</taxon>
        <taxon>Bacillales</taxon>
        <taxon>Staphylococcaceae</taxon>
        <taxon>Staphylococcus</taxon>
    </lineage>
</organism>
<accession>A0A2K3ZEJ5</accession>
<dbReference type="KEGG" id="sfq:C7J90_04440"/>
<proteinExistence type="predicted"/>
<gene>
    <name evidence="4" type="ORF">DOS76_00530</name>
    <name evidence="3" type="ORF">DOS83_12125</name>
    <name evidence="2" type="ORF">I9026_11035</name>
</gene>
<dbReference type="EMBL" id="QKYD01000014">
    <property type="protein sequence ID" value="REI25271.1"/>
    <property type="molecule type" value="Genomic_DNA"/>
</dbReference>
<reference evidence="5 6" key="1">
    <citation type="journal article" date="2018" name="Vet. Microbiol.">
        <title>Characterisation of Staphylococcus felis isolated from cats using whole genome sequencing.</title>
        <authorList>
            <person name="Worthing K."/>
            <person name="Pang S."/>
            <person name="Trott D.J."/>
            <person name="Abraham S."/>
            <person name="Coombs G.W."/>
            <person name="Jordan D."/>
            <person name="McIntyre L."/>
            <person name="Davies M.R."/>
            <person name="Norris J."/>
        </authorList>
    </citation>
    <scope>NUCLEOTIDE SEQUENCE [LARGE SCALE GENOMIC DNA]</scope>
    <source>
        <strain evidence="4 5">F25</strain>
        <strain evidence="3 6">F9</strain>
    </source>
</reference>
<evidence type="ECO:0000313" key="6">
    <source>
        <dbReference type="Proteomes" id="UP000256562"/>
    </source>
</evidence>
<name>A0A2K3ZEJ5_9STAP</name>
<protein>
    <recommendedName>
        <fullName evidence="1">YozE SAM-like domain-containing protein</fullName>
    </recommendedName>
</protein>
<dbReference type="OrthoDB" id="2406458at2"/>
<evidence type="ECO:0000313" key="3">
    <source>
        <dbReference type="EMBL" id="REH90832.1"/>
    </source>
</evidence>
<dbReference type="Proteomes" id="UP000256562">
    <property type="component" value="Unassembled WGS sequence"/>
</dbReference>
<dbReference type="RefSeq" id="WP_103208519.1">
    <property type="nucleotide sequence ID" value="NZ_CAJUZQ010000012.1"/>
</dbReference>
<dbReference type="EMBL" id="JAEDAQ010000022">
    <property type="protein sequence ID" value="MBH9581906.1"/>
    <property type="molecule type" value="Genomic_DNA"/>
</dbReference>
<evidence type="ECO:0000313" key="4">
    <source>
        <dbReference type="EMBL" id="REI25271.1"/>
    </source>
</evidence>
<dbReference type="AlphaFoldDB" id="A0A2K3ZEJ5"/>
<dbReference type="SUPFAM" id="SSF140652">
    <property type="entry name" value="YozE-like"/>
    <property type="match status" value="1"/>
</dbReference>